<reference evidence="15" key="1">
    <citation type="submission" date="2019-12" db="EMBL/GenBank/DDBJ databases">
        <authorList>
            <person name="Scholes J."/>
        </authorList>
    </citation>
    <scope>NUCLEOTIDE SEQUENCE</scope>
</reference>
<dbReference type="SUPFAM" id="SSF57850">
    <property type="entry name" value="RING/U-box"/>
    <property type="match status" value="1"/>
</dbReference>
<dbReference type="InterPro" id="IPR001841">
    <property type="entry name" value="Znf_RING"/>
</dbReference>
<dbReference type="Gene3D" id="3.30.40.10">
    <property type="entry name" value="Zinc/RING finger domain, C3HC4 (zinc finger)"/>
    <property type="match status" value="1"/>
</dbReference>
<evidence type="ECO:0000256" key="1">
    <source>
        <dbReference type="ARBA" id="ARBA00004167"/>
    </source>
</evidence>
<dbReference type="Proteomes" id="UP001153555">
    <property type="component" value="Unassembled WGS sequence"/>
</dbReference>
<dbReference type="Pfam" id="PF13639">
    <property type="entry name" value="zf-RING_2"/>
    <property type="match status" value="1"/>
</dbReference>
<dbReference type="PANTHER" id="PTHR45768:SF34">
    <property type="entry name" value="RING-H2 FINGER PROTEIN ATL64"/>
    <property type="match status" value="1"/>
</dbReference>
<accession>A0A9N7RLC6</accession>
<keyword evidence="8" id="KW-0862">Zinc</keyword>
<evidence type="ECO:0000313" key="15">
    <source>
        <dbReference type="EMBL" id="CAA0834226.1"/>
    </source>
</evidence>
<dbReference type="CDD" id="cd16461">
    <property type="entry name" value="RING-H2_EL5-like"/>
    <property type="match status" value="1"/>
</dbReference>
<organism evidence="15 16">
    <name type="scientific">Striga hermonthica</name>
    <name type="common">Purple witchweed</name>
    <name type="synonym">Buchnera hermonthica</name>
    <dbReference type="NCBI Taxonomy" id="68872"/>
    <lineage>
        <taxon>Eukaryota</taxon>
        <taxon>Viridiplantae</taxon>
        <taxon>Streptophyta</taxon>
        <taxon>Embryophyta</taxon>
        <taxon>Tracheophyta</taxon>
        <taxon>Spermatophyta</taxon>
        <taxon>Magnoliopsida</taxon>
        <taxon>eudicotyledons</taxon>
        <taxon>Gunneridae</taxon>
        <taxon>Pentapetalae</taxon>
        <taxon>asterids</taxon>
        <taxon>lamiids</taxon>
        <taxon>Lamiales</taxon>
        <taxon>Orobanchaceae</taxon>
        <taxon>Buchnereae</taxon>
        <taxon>Striga</taxon>
    </lineage>
</organism>
<keyword evidence="10 13" id="KW-0472">Membrane</keyword>
<name>A0A9N7RLC6_STRHE</name>
<dbReference type="InterPro" id="IPR013083">
    <property type="entry name" value="Znf_RING/FYVE/PHD"/>
</dbReference>
<dbReference type="EMBL" id="CACSLK010027843">
    <property type="protein sequence ID" value="CAA0834226.1"/>
    <property type="molecule type" value="Genomic_DNA"/>
</dbReference>
<evidence type="ECO:0000259" key="14">
    <source>
        <dbReference type="PROSITE" id="PS50089"/>
    </source>
</evidence>
<keyword evidence="6 12" id="KW-0863">Zinc-finger</keyword>
<evidence type="ECO:0000256" key="2">
    <source>
        <dbReference type="ARBA" id="ARBA00004906"/>
    </source>
</evidence>
<evidence type="ECO:0000256" key="6">
    <source>
        <dbReference type="ARBA" id="ARBA00022771"/>
    </source>
</evidence>
<evidence type="ECO:0000256" key="9">
    <source>
        <dbReference type="ARBA" id="ARBA00022989"/>
    </source>
</evidence>
<feature type="domain" description="RING-type" evidence="14">
    <location>
        <begin position="76"/>
        <end position="118"/>
    </location>
</feature>
<keyword evidence="5" id="KW-0479">Metal-binding</keyword>
<protein>
    <submittedName>
        <fullName evidence="15">RING-H2 finger protein ATL2</fullName>
    </submittedName>
</protein>
<proteinExistence type="inferred from homology"/>
<dbReference type="PANTHER" id="PTHR45768">
    <property type="entry name" value="E3 UBIQUITIN-PROTEIN LIGASE RNF13-LIKE"/>
    <property type="match status" value="1"/>
</dbReference>
<dbReference type="OrthoDB" id="8062037at2759"/>
<evidence type="ECO:0000256" key="4">
    <source>
        <dbReference type="ARBA" id="ARBA00022692"/>
    </source>
</evidence>
<evidence type="ECO:0000256" key="5">
    <source>
        <dbReference type="ARBA" id="ARBA00022723"/>
    </source>
</evidence>
<comment type="caution">
    <text evidence="15">The sequence shown here is derived from an EMBL/GenBank/DDBJ whole genome shotgun (WGS) entry which is preliminary data.</text>
</comment>
<keyword evidence="3" id="KW-0808">Transferase</keyword>
<keyword evidence="16" id="KW-1185">Reference proteome</keyword>
<evidence type="ECO:0000313" key="16">
    <source>
        <dbReference type="Proteomes" id="UP001153555"/>
    </source>
</evidence>
<evidence type="ECO:0000256" key="3">
    <source>
        <dbReference type="ARBA" id="ARBA00022679"/>
    </source>
</evidence>
<dbReference type="GO" id="GO:0016740">
    <property type="term" value="F:transferase activity"/>
    <property type="evidence" value="ECO:0007669"/>
    <property type="project" value="UniProtKB-KW"/>
</dbReference>
<dbReference type="SMART" id="SM00184">
    <property type="entry name" value="RING"/>
    <property type="match status" value="1"/>
</dbReference>
<gene>
    <name evidence="15" type="ORF">SHERM_29466</name>
</gene>
<evidence type="ECO:0000256" key="7">
    <source>
        <dbReference type="ARBA" id="ARBA00022786"/>
    </source>
</evidence>
<comment type="similarity">
    <text evidence="11">Belongs to the RING-type zinc finger family. ATL subfamily.</text>
</comment>
<dbReference type="AlphaFoldDB" id="A0A9N7RLC6"/>
<evidence type="ECO:0000256" key="12">
    <source>
        <dbReference type="PROSITE-ProRule" id="PRU00175"/>
    </source>
</evidence>
<keyword evidence="7" id="KW-0833">Ubl conjugation pathway</keyword>
<comment type="pathway">
    <text evidence="2">Protein modification; protein ubiquitination.</text>
</comment>
<evidence type="ECO:0000256" key="10">
    <source>
        <dbReference type="ARBA" id="ARBA00023136"/>
    </source>
</evidence>
<dbReference type="GO" id="GO:0008270">
    <property type="term" value="F:zinc ion binding"/>
    <property type="evidence" value="ECO:0007669"/>
    <property type="project" value="UniProtKB-KW"/>
</dbReference>
<feature type="transmembrane region" description="Helical" evidence="13">
    <location>
        <begin position="6"/>
        <end position="27"/>
    </location>
</feature>
<dbReference type="GO" id="GO:0016020">
    <property type="term" value="C:membrane"/>
    <property type="evidence" value="ECO:0007669"/>
    <property type="project" value="UniProtKB-SubCell"/>
</dbReference>
<evidence type="ECO:0000256" key="11">
    <source>
        <dbReference type="ARBA" id="ARBA00024209"/>
    </source>
</evidence>
<dbReference type="PROSITE" id="PS50089">
    <property type="entry name" value="ZF_RING_2"/>
    <property type="match status" value="1"/>
</dbReference>
<evidence type="ECO:0000256" key="13">
    <source>
        <dbReference type="SAM" id="Phobius"/>
    </source>
</evidence>
<keyword evidence="9 13" id="KW-1133">Transmembrane helix</keyword>
<keyword evidence="4 13" id="KW-0812">Transmembrane</keyword>
<comment type="subcellular location">
    <subcellularLocation>
        <location evidence="1">Membrane</location>
        <topology evidence="1">Single-pass membrane protein</topology>
    </subcellularLocation>
</comment>
<evidence type="ECO:0000256" key="8">
    <source>
        <dbReference type="ARBA" id="ARBA00022833"/>
    </source>
</evidence>
<sequence>MGGKLMVSTVVVLITLIIFMLALHLYARCYVSRYRQQQIERQPQVSCSRADRGLDRAVLNSLPVISLHAFQPEDDCAVCLLEFEEREIVRLLPNCGHSFHVHCIDMWFHSHSTCPICRKPVEEKAHALELGTSYGFEPGNSADDTIMPAGLRIEVPPPLMAEPQTELTQKLPAGRSLSLTRILSMGMRSPAETSRGVNELDLERADSVSRIGV</sequence>